<evidence type="ECO:0000256" key="8">
    <source>
        <dbReference type="ARBA" id="ARBA00023286"/>
    </source>
</evidence>
<evidence type="ECO:0000256" key="1">
    <source>
        <dbReference type="ARBA" id="ARBA00004308"/>
    </source>
</evidence>
<evidence type="ECO:0000313" key="10">
    <source>
        <dbReference type="EMBL" id="KAF5915621.1"/>
    </source>
</evidence>
<comment type="subcellular location">
    <subcellularLocation>
        <location evidence="1">Endomembrane system</location>
    </subcellularLocation>
</comment>
<dbReference type="GO" id="GO:0005886">
    <property type="term" value="C:plasma membrane"/>
    <property type="evidence" value="ECO:0007669"/>
    <property type="project" value="TreeGrafter"/>
</dbReference>
<dbReference type="Gene3D" id="2.60.490.10">
    <property type="entry name" value="atp-gated p2x4 ion channel domain"/>
    <property type="match status" value="1"/>
</dbReference>
<dbReference type="PANTHER" id="PTHR10125:SF21">
    <property type="entry name" value="P2X PURINOCEPTOR 6"/>
    <property type="match status" value="1"/>
</dbReference>
<evidence type="ECO:0000313" key="11">
    <source>
        <dbReference type="Proteomes" id="UP000551758"/>
    </source>
</evidence>
<dbReference type="Proteomes" id="UP000551758">
    <property type="component" value="Unassembled WGS sequence"/>
</dbReference>
<evidence type="ECO:0000256" key="2">
    <source>
        <dbReference type="ARBA" id="ARBA00009848"/>
    </source>
</evidence>
<dbReference type="GO" id="GO:0012505">
    <property type="term" value="C:endomembrane system"/>
    <property type="evidence" value="ECO:0007669"/>
    <property type="project" value="UniProtKB-SubCell"/>
</dbReference>
<dbReference type="InterPro" id="IPR027309">
    <property type="entry name" value="P2X_extracellular_dom_sf"/>
</dbReference>
<dbReference type="GO" id="GO:0098794">
    <property type="term" value="C:postsynapse"/>
    <property type="evidence" value="ECO:0007669"/>
    <property type="project" value="GOC"/>
</dbReference>
<reference evidence="10 11" key="1">
    <citation type="journal article" date="2020" name="Mol. Biol. Evol.">
        <title>Interspecific Gene Flow and the Evolution of Specialization in Black and White Rhinoceros.</title>
        <authorList>
            <person name="Moodley Y."/>
            <person name="Westbury M.V."/>
            <person name="Russo I.M."/>
            <person name="Gopalakrishnan S."/>
            <person name="Rakotoarivelo A."/>
            <person name="Olsen R.A."/>
            <person name="Prost S."/>
            <person name="Tunstall T."/>
            <person name="Ryder O.A."/>
            <person name="Dalen L."/>
            <person name="Bruford M.W."/>
        </authorList>
    </citation>
    <scope>NUCLEOTIDE SEQUENCE [LARGE SCALE GENOMIC DNA]</scope>
    <source>
        <strain evidence="10">SBR-YM</strain>
        <tissue evidence="10">Skin</tissue>
    </source>
</reference>
<comment type="similarity">
    <text evidence="2">Belongs to the P2X receptor family.</text>
</comment>
<keyword evidence="11" id="KW-1185">Reference proteome</keyword>
<evidence type="ECO:0000256" key="9">
    <source>
        <dbReference type="ARBA" id="ARBA00023303"/>
    </source>
</evidence>
<proteinExistence type="inferred from homology"/>
<accession>A0A7J7EJ07</accession>
<keyword evidence="6" id="KW-0406">Ion transport</keyword>
<keyword evidence="3" id="KW-0813">Transport</keyword>
<keyword evidence="5" id="KW-1133">Transmembrane helix</keyword>
<dbReference type="GO" id="GO:0070588">
    <property type="term" value="P:calcium ion transmembrane transport"/>
    <property type="evidence" value="ECO:0007669"/>
    <property type="project" value="TreeGrafter"/>
</dbReference>
<evidence type="ECO:0000256" key="6">
    <source>
        <dbReference type="ARBA" id="ARBA00023065"/>
    </source>
</evidence>
<dbReference type="GO" id="GO:0004931">
    <property type="term" value="F:extracellularly ATP-gated monoatomic cation channel activity"/>
    <property type="evidence" value="ECO:0007669"/>
    <property type="project" value="TreeGrafter"/>
</dbReference>
<dbReference type="PANTHER" id="PTHR10125">
    <property type="entry name" value="P2X PURINOCEPTOR"/>
    <property type="match status" value="1"/>
</dbReference>
<keyword evidence="7" id="KW-0472">Membrane</keyword>
<protein>
    <submittedName>
        <fullName evidence="10">Uncharacterized protein</fullName>
    </submittedName>
</protein>
<evidence type="ECO:0000256" key="5">
    <source>
        <dbReference type="ARBA" id="ARBA00022989"/>
    </source>
</evidence>
<keyword evidence="8" id="KW-1071">Ligand-gated ion channel</keyword>
<organism evidence="10 11">
    <name type="scientific">Diceros bicornis minor</name>
    <name type="common">South-central black rhinoceros</name>
    <dbReference type="NCBI Taxonomy" id="77932"/>
    <lineage>
        <taxon>Eukaryota</taxon>
        <taxon>Metazoa</taxon>
        <taxon>Chordata</taxon>
        <taxon>Craniata</taxon>
        <taxon>Vertebrata</taxon>
        <taxon>Euteleostomi</taxon>
        <taxon>Mammalia</taxon>
        <taxon>Eutheria</taxon>
        <taxon>Laurasiatheria</taxon>
        <taxon>Perissodactyla</taxon>
        <taxon>Rhinocerotidae</taxon>
        <taxon>Diceros</taxon>
    </lineage>
</organism>
<gene>
    <name evidence="10" type="ORF">HPG69_015241</name>
</gene>
<dbReference type="AlphaFoldDB" id="A0A7J7EJ07"/>
<comment type="caution">
    <text evidence="10">The sequence shown here is derived from an EMBL/GenBank/DDBJ whole genome shotgun (WGS) entry which is preliminary data.</text>
</comment>
<evidence type="ECO:0000256" key="4">
    <source>
        <dbReference type="ARBA" id="ARBA00022692"/>
    </source>
</evidence>
<evidence type="ECO:0000256" key="7">
    <source>
        <dbReference type="ARBA" id="ARBA00023136"/>
    </source>
</evidence>
<keyword evidence="9" id="KW-0407">Ion channel</keyword>
<dbReference type="InterPro" id="IPR059116">
    <property type="entry name" value="P2X_receptor"/>
</dbReference>
<keyword evidence="4" id="KW-0812">Transmembrane</keyword>
<dbReference type="EMBL" id="JACDTQ010002833">
    <property type="protein sequence ID" value="KAF5915621.1"/>
    <property type="molecule type" value="Genomic_DNA"/>
</dbReference>
<sequence length="148" mass="15713">MRCVQGGAVGIHVCWDCDLDARGSDCGPTTPSSCRRGATNSGAAPLPACCSSARTATHWWEASGMEARSLLKLYGILRHPCHWAGVRGGREQQPQPERLSPGLPQAVKFGLIPTTLTLGTRLAWLGVVSLANMAPSGCRQARAPRVHT</sequence>
<name>A0A7J7EJ07_DICBM</name>
<evidence type="ECO:0000256" key="3">
    <source>
        <dbReference type="ARBA" id="ARBA00022448"/>
    </source>
</evidence>
<dbReference type="Pfam" id="PF00864">
    <property type="entry name" value="P2X_receptor"/>
    <property type="match status" value="1"/>
</dbReference>